<keyword evidence="7" id="KW-0965">Cell junction</keyword>
<keyword evidence="4" id="KW-1003">Cell membrane</keyword>
<dbReference type="EMBL" id="CAJPEV010001863">
    <property type="protein sequence ID" value="CAG0894657.1"/>
    <property type="molecule type" value="Genomic_DNA"/>
</dbReference>
<dbReference type="Proteomes" id="UP000677054">
    <property type="component" value="Unassembled WGS sequence"/>
</dbReference>
<dbReference type="PANTHER" id="PTHR11893:SF40">
    <property type="entry name" value="INNEXIN SHAKING-B"/>
    <property type="match status" value="1"/>
</dbReference>
<dbReference type="OrthoDB" id="5867527at2759"/>
<comment type="caution">
    <text evidence="12">Lacks conserved residue(s) required for the propagation of feature annotation.</text>
</comment>
<evidence type="ECO:0000256" key="1">
    <source>
        <dbReference type="ARBA" id="ARBA00004610"/>
    </source>
</evidence>
<keyword evidence="14" id="KW-1185">Reference proteome</keyword>
<dbReference type="EMBL" id="LR901380">
    <property type="protein sequence ID" value="CAD7248481.1"/>
    <property type="molecule type" value="Genomic_DNA"/>
</dbReference>
<feature type="transmembrane region" description="Helical" evidence="12">
    <location>
        <begin position="471"/>
        <end position="491"/>
    </location>
</feature>
<dbReference type="InterPro" id="IPR000990">
    <property type="entry name" value="Innexin"/>
</dbReference>
<protein>
    <recommendedName>
        <fullName evidence="12">Innexin</fullName>
    </recommendedName>
</protein>
<evidence type="ECO:0000256" key="10">
    <source>
        <dbReference type="ARBA" id="ARBA00023136"/>
    </source>
</evidence>
<keyword evidence="3 12" id="KW-0813">Transport</keyword>
<dbReference type="Pfam" id="PF00876">
    <property type="entry name" value="Innexin"/>
    <property type="match status" value="2"/>
</dbReference>
<evidence type="ECO:0000313" key="14">
    <source>
        <dbReference type="Proteomes" id="UP000677054"/>
    </source>
</evidence>
<dbReference type="PANTHER" id="PTHR11893">
    <property type="entry name" value="INNEXIN"/>
    <property type="match status" value="1"/>
</dbReference>
<dbReference type="GO" id="GO:0005243">
    <property type="term" value="F:gap junction channel activity"/>
    <property type="evidence" value="ECO:0007669"/>
    <property type="project" value="TreeGrafter"/>
</dbReference>
<feature type="transmembrane region" description="Helical" evidence="12">
    <location>
        <begin position="565"/>
        <end position="590"/>
    </location>
</feature>
<comment type="similarity">
    <text evidence="12">Belongs to the pannexin family.</text>
</comment>
<proteinExistence type="inferred from homology"/>
<evidence type="ECO:0000256" key="5">
    <source>
        <dbReference type="ARBA" id="ARBA00022692"/>
    </source>
</evidence>
<evidence type="ECO:0000256" key="8">
    <source>
        <dbReference type="ARBA" id="ARBA00022989"/>
    </source>
</evidence>
<evidence type="ECO:0000256" key="2">
    <source>
        <dbReference type="ARBA" id="ARBA00004651"/>
    </source>
</evidence>
<keyword evidence="9 12" id="KW-0406">Ion transport</keyword>
<accession>A0A7R9A511</accession>
<reference evidence="13" key="1">
    <citation type="submission" date="2020-11" db="EMBL/GenBank/DDBJ databases">
        <authorList>
            <person name="Tran Van P."/>
        </authorList>
    </citation>
    <scope>NUCLEOTIDE SEQUENCE</scope>
</reference>
<evidence type="ECO:0000313" key="13">
    <source>
        <dbReference type="EMBL" id="CAD7248481.1"/>
    </source>
</evidence>
<keyword evidence="8 12" id="KW-1133">Transmembrane helix</keyword>
<name>A0A7R9A511_9CRUS</name>
<feature type="transmembrane region" description="Helical" evidence="12">
    <location>
        <begin position="403"/>
        <end position="420"/>
    </location>
</feature>
<evidence type="ECO:0000256" key="3">
    <source>
        <dbReference type="ARBA" id="ARBA00022448"/>
    </source>
</evidence>
<evidence type="ECO:0000256" key="7">
    <source>
        <dbReference type="ARBA" id="ARBA00022949"/>
    </source>
</evidence>
<comment type="subcellular location">
    <subcellularLocation>
        <location evidence="1">Cell junction</location>
        <location evidence="1">Gap junction</location>
    </subcellularLocation>
    <subcellularLocation>
        <location evidence="2 12">Cell membrane</location>
        <topology evidence="2 12">Multi-pass membrane protein</topology>
    </subcellularLocation>
</comment>
<evidence type="ECO:0000256" key="4">
    <source>
        <dbReference type="ARBA" id="ARBA00022475"/>
    </source>
</evidence>
<organism evidence="13">
    <name type="scientific">Darwinula stevensoni</name>
    <dbReference type="NCBI Taxonomy" id="69355"/>
    <lineage>
        <taxon>Eukaryota</taxon>
        <taxon>Metazoa</taxon>
        <taxon>Ecdysozoa</taxon>
        <taxon>Arthropoda</taxon>
        <taxon>Crustacea</taxon>
        <taxon>Oligostraca</taxon>
        <taxon>Ostracoda</taxon>
        <taxon>Podocopa</taxon>
        <taxon>Podocopida</taxon>
        <taxon>Darwinulocopina</taxon>
        <taxon>Darwinuloidea</taxon>
        <taxon>Darwinulidae</taxon>
        <taxon>Darwinula</taxon>
    </lineage>
</organism>
<dbReference type="GO" id="GO:0005886">
    <property type="term" value="C:plasma membrane"/>
    <property type="evidence" value="ECO:0007669"/>
    <property type="project" value="UniProtKB-SubCell"/>
</dbReference>
<feature type="transmembrane region" description="Helical" evidence="12">
    <location>
        <begin position="26"/>
        <end position="43"/>
    </location>
</feature>
<evidence type="ECO:0000256" key="6">
    <source>
        <dbReference type="ARBA" id="ARBA00022868"/>
    </source>
</evidence>
<gene>
    <name evidence="12" type="primary">inx</name>
    <name evidence="13" type="ORF">DSTB1V02_LOCUS8293</name>
</gene>
<dbReference type="GO" id="GO:0034220">
    <property type="term" value="P:monoatomic ion transmembrane transport"/>
    <property type="evidence" value="ECO:0007669"/>
    <property type="project" value="UniProtKB-KW"/>
</dbReference>
<evidence type="ECO:0000256" key="9">
    <source>
        <dbReference type="ARBA" id="ARBA00023065"/>
    </source>
</evidence>
<evidence type="ECO:0000256" key="11">
    <source>
        <dbReference type="ARBA" id="ARBA00023303"/>
    </source>
</evidence>
<keyword evidence="10 12" id="KW-0472">Membrane</keyword>
<comment type="function">
    <text evidence="12">Structural component of the gap junctions.</text>
</comment>
<keyword evidence="5 12" id="KW-0812">Transmembrane</keyword>
<keyword evidence="6" id="KW-0303">Gap junction</keyword>
<feature type="transmembrane region" description="Helical" evidence="12">
    <location>
        <begin position="317"/>
        <end position="336"/>
    </location>
</feature>
<dbReference type="PROSITE" id="PS51013">
    <property type="entry name" value="PANNEXIN"/>
    <property type="match status" value="2"/>
</dbReference>
<dbReference type="GO" id="GO:0005921">
    <property type="term" value="C:gap junction"/>
    <property type="evidence" value="ECO:0007669"/>
    <property type="project" value="UniProtKB-SubCell"/>
</dbReference>
<feature type="transmembrane region" description="Helical" evidence="12">
    <location>
        <begin position="111"/>
        <end position="128"/>
    </location>
</feature>
<evidence type="ECO:0000256" key="12">
    <source>
        <dbReference type="RuleBase" id="RU010713"/>
    </source>
</evidence>
<keyword evidence="11 12" id="KW-0407">Ion channel</keyword>
<sequence>MLDIFRGLKNLIKVSHVHIDSTVFRLHYSITVMMLLAFSLIVTTRQYVGNPIDCIHNKDIPEDVINTYCWIHSTYTIPDAHGLKVPDFVPHPGVAQSKRNGEELQRKYVKYYQWVCFCLFFQAILFYIPRWLWKNWEAGKIQALMMDLDVGICSEVEKKQKKKLLLDYLSENIRHHNWWAYRYFFCELLAFSNIVGQMFLMNKFFDGLFLTYGLDVITFTEWDQEDRVDPMIYVFPRMTKCTFHIPRMRAYLLSLRFRVVNKEVINTIVRRSKMGDWFLFYMLGQNIDTLIFKDMYDVLKGLGSLVRIKHYRTDSTIFQLHYFMTVILLVAFSILVTCRQYVGSPIHCNKPENVDSDVLNTFCWIQSTFTFPHAHSMKPDEVPHPGIISNFKDGQYEKKYVKYYQWVCFTLFAQAILFYIPRYLWKTWEGGKVEALSAGLDLCLAPDSEEKKNHLVDYLDRNMGNHNWYCIKYFICELLSLVNLVGQLFFLDRFFQGLFFSYGLEVISYIQLVQADQDNRADPLIYVFPRMTKCEFHYFGPSGGKMYFDAICILPLNIINEKVYIFLWFWFFFLLGATLLLGVYRLFIVFSPRFRHYLFKNRFPHVQPQAALDTVLQSSYLGDWFLLYLLGQNINNRDFGDVLRNLAEILGSPSIHPTAPLDSKDRRTD</sequence>
<dbReference type="AlphaFoldDB" id="A0A7R9A511"/>
<dbReference type="PRINTS" id="PR01262">
    <property type="entry name" value="INNEXIN"/>
</dbReference>